<dbReference type="Proteomes" id="UP001164250">
    <property type="component" value="Chromosome 12"/>
</dbReference>
<comment type="caution">
    <text evidence="1">The sequence shown here is derived from an EMBL/GenBank/DDBJ whole genome shotgun (WGS) entry which is preliminary data.</text>
</comment>
<protein>
    <submittedName>
        <fullName evidence="1">Uncharacterized protein</fullName>
    </submittedName>
</protein>
<gene>
    <name evidence="1" type="ORF">Patl1_10930</name>
</gene>
<reference evidence="2" key="1">
    <citation type="journal article" date="2023" name="G3 (Bethesda)">
        <title>Genome assembly and association tests identify interacting loci associated with vigor, precocity, and sex in interspecific pistachio rootstocks.</title>
        <authorList>
            <person name="Palmer W."/>
            <person name="Jacygrad E."/>
            <person name="Sagayaradj S."/>
            <person name="Cavanaugh K."/>
            <person name="Han R."/>
            <person name="Bertier L."/>
            <person name="Beede B."/>
            <person name="Kafkas S."/>
            <person name="Golino D."/>
            <person name="Preece J."/>
            <person name="Michelmore R."/>
        </authorList>
    </citation>
    <scope>NUCLEOTIDE SEQUENCE [LARGE SCALE GENOMIC DNA]</scope>
</reference>
<evidence type="ECO:0000313" key="2">
    <source>
        <dbReference type="Proteomes" id="UP001164250"/>
    </source>
</evidence>
<evidence type="ECO:0000313" key="1">
    <source>
        <dbReference type="EMBL" id="KAJ0082053.1"/>
    </source>
</evidence>
<keyword evidence="2" id="KW-1185">Reference proteome</keyword>
<proteinExistence type="predicted"/>
<sequence length="65" mass="7740">MHMKICLLSSPKDLALMEEAYMVFYYFIQVWKGRGSDSNVCMPWQFSISSRVCQACRRWRCRPPT</sequence>
<organism evidence="1 2">
    <name type="scientific">Pistacia atlantica</name>
    <dbReference type="NCBI Taxonomy" id="434234"/>
    <lineage>
        <taxon>Eukaryota</taxon>
        <taxon>Viridiplantae</taxon>
        <taxon>Streptophyta</taxon>
        <taxon>Embryophyta</taxon>
        <taxon>Tracheophyta</taxon>
        <taxon>Spermatophyta</taxon>
        <taxon>Magnoliopsida</taxon>
        <taxon>eudicotyledons</taxon>
        <taxon>Gunneridae</taxon>
        <taxon>Pentapetalae</taxon>
        <taxon>rosids</taxon>
        <taxon>malvids</taxon>
        <taxon>Sapindales</taxon>
        <taxon>Anacardiaceae</taxon>
        <taxon>Pistacia</taxon>
    </lineage>
</organism>
<name>A0ACC1A465_9ROSI</name>
<accession>A0ACC1A465</accession>
<dbReference type="EMBL" id="CM047908">
    <property type="protein sequence ID" value="KAJ0082053.1"/>
    <property type="molecule type" value="Genomic_DNA"/>
</dbReference>